<dbReference type="InterPro" id="IPR025705">
    <property type="entry name" value="Beta_hexosaminidase_sua/sub"/>
</dbReference>
<accession>A0AAP0J563</accession>
<dbReference type="InterPro" id="IPR015883">
    <property type="entry name" value="Glyco_hydro_20_cat"/>
</dbReference>
<dbReference type="Proteomes" id="UP001419268">
    <property type="component" value="Unassembled WGS sequence"/>
</dbReference>
<evidence type="ECO:0000256" key="7">
    <source>
        <dbReference type="SAM" id="SignalP"/>
    </source>
</evidence>
<dbReference type="GO" id="GO:0004563">
    <property type="term" value="F:beta-N-acetylhexosaminidase activity"/>
    <property type="evidence" value="ECO:0007669"/>
    <property type="project" value="UniProtKB-EC"/>
</dbReference>
<reference evidence="10 11" key="1">
    <citation type="submission" date="2024-01" db="EMBL/GenBank/DDBJ databases">
        <title>Genome assemblies of Stephania.</title>
        <authorList>
            <person name="Yang L."/>
        </authorList>
    </citation>
    <scope>NUCLEOTIDE SEQUENCE [LARGE SCALE GENOMIC DNA]</scope>
    <source>
        <strain evidence="10">JXDWG</strain>
        <tissue evidence="10">Leaf</tissue>
    </source>
</reference>
<feature type="chain" id="PRO_5042933888" description="beta-N-acetylhexosaminidase" evidence="7">
    <location>
        <begin position="23"/>
        <end position="187"/>
    </location>
</feature>
<evidence type="ECO:0000259" key="8">
    <source>
        <dbReference type="Pfam" id="PF00728"/>
    </source>
</evidence>
<feature type="domain" description="Glycoside hydrolase family 20 catalytic" evidence="8">
    <location>
        <begin position="144"/>
        <end position="187"/>
    </location>
</feature>
<dbReference type="PANTHER" id="PTHR22600:SF40">
    <property type="entry name" value="BETA-HEXOSAMINIDASE 1"/>
    <property type="match status" value="1"/>
</dbReference>
<evidence type="ECO:0000313" key="10">
    <source>
        <dbReference type="EMBL" id="KAK9126900.1"/>
    </source>
</evidence>
<protein>
    <recommendedName>
        <fullName evidence="3">beta-N-acetylhexosaminidase</fullName>
        <ecNumber evidence="3">3.2.1.52</ecNumber>
    </recommendedName>
</protein>
<evidence type="ECO:0000256" key="2">
    <source>
        <dbReference type="ARBA" id="ARBA00006285"/>
    </source>
</evidence>
<organism evidence="10 11">
    <name type="scientific">Stephania cephalantha</name>
    <dbReference type="NCBI Taxonomy" id="152367"/>
    <lineage>
        <taxon>Eukaryota</taxon>
        <taxon>Viridiplantae</taxon>
        <taxon>Streptophyta</taxon>
        <taxon>Embryophyta</taxon>
        <taxon>Tracheophyta</taxon>
        <taxon>Spermatophyta</taxon>
        <taxon>Magnoliopsida</taxon>
        <taxon>Ranunculales</taxon>
        <taxon>Menispermaceae</taxon>
        <taxon>Menispermoideae</taxon>
        <taxon>Cissampelideae</taxon>
        <taxon>Stephania</taxon>
    </lineage>
</organism>
<dbReference type="PANTHER" id="PTHR22600">
    <property type="entry name" value="BETA-HEXOSAMINIDASE"/>
    <property type="match status" value="1"/>
</dbReference>
<keyword evidence="6" id="KW-0326">Glycosidase</keyword>
<evidence type="ECO:0000256" key="5">
    <source>
        <dbReference type="ARBA" id="ARBA00023180"/>
    </source>
</evidence>
<dbReference type="InterPro" id="IPR029018">
    <property type="entry name" value="Hex-like_dom2"/>
</dbReference>
<evidence type="ECO:0000256" key="1">
    <source>
        <dbReference type="ARBA" id="ARBA00001231"/>
    </source>
</evidence>
<dbReference type="Pfam" id="PF00728">
    <property type="entry name" value="Glyco_hydro_20"/>
    <property type="match status" value="1"/>
</dbReference>
<dbReference type="Gene3D" id="3.20.20.80">
    <property type="entry name" value="Glycosidases"/>
    <property type="match status" value="1"/>
</dbReference>
<sequence length="187" mass="20891">MSIAQSATLLLCFVISTAIVEARNLGFTSPSPELDESLVYLWPLPSEFTFGNTTLSIDPDLSLDVAGSGGDSDIVREAFERTKRTVFKHRSVRVSRFGSYGISKLKIVVYSDNETLDLGVDESYSLYVAKQDGLSIIGEAAIENVLHWHIIDEESFPLEVPSYPDLWKGSYTKWERYTVEDAIDIVK</sequence>
<dbReference type="GO" id="GO:0030203">
    <property type="term" value="P:glycosaminoglycan metabolic process"/>
    <property type="evidence" value="ECO:0007669"/>
    <property type="project" value="TreeGrafter"/>
</dbReference>
<dbReference type="EMBL" id="JBBNAG010000006">
    <property type="protein sequence ID" value="KAK9126900.1"/>
    <property type="molecule type" value="Genomic_DNA"/>
</dbReference>
<dbReference type="GO" id="GO:0016020">
    <property type="term" value="C:membrane"/>
    <property type="evidence" value="ECO:0007669"/>
    <property type="project" value="TreeGrafter"/>
</dbReference>
<feature type="signal peptide" evidence="7">
    <location>
        <begin position="1"/>
        <end position="22"/>
    </location>
</feature>
<comment type="similarity">
    <text evidence="2">Belongs to the glycosyl hydrolase 20 family.</text>
</comment>
<dbReference type="EC" id="3.2.1.52" evidence="3"/>
<dbReference type="GO" id="GO:0005975">
    <property type="term" value="P:carbohydrate metabolic process"/>
    <property type="evidence" value="ECO:0007669"/>
    <property type="project" value="InterPro"/>
</dbReference>
<dbReference type="InterPro" id="IPR029019">
    <property type="entry name" value="HEX_eukaryotic_N"/>
</dbReference>
<dbReference type="AlphaFoldDB" id="A0AAP0J563"/>
<keyword evidence="11" id="KW-1185">Reference proteome</keyword>
<dbReference type="InterPro" id="IPR017853">
    <property type="entry name" value="GH"/>
</dbReference>
<gene>
    <name evidence="10" type="ORF">Scep_015746</name>
</gene>
<feature type="domain" description="Beta-hexosaminidase eukaryotic type N-terminal" evidence="9">
    <location>
        <begin position="41"/>
        <end position="136"/>
    </location>
</feature>
<comment type="catalytic activity">
    <reaction evidence="1">
        <text>Hydrolysis of terminal non-reducing N-acetyl-D-hexosamine residues in N-acetyl-beta-D-hexosaminides.</text>
        <dbReference type="EC" id="3.2.1.52"/>
    </reaction>
</comment>
<evidence type="ECO:0000259" key="9">
    <source>
        <dbReference type="Pfam" id="PF14845"/>
    </source>
</evidence>
<keyword evidence="5" id="KW-0325">Glycoprotein</keyword>
<evidence type="ECO:0000256" key="3">
    <source>
        <dbReference type="ARBA" id="ARBA00012663"/>
    </source>
</evidence>
<evidence type="ECO:0000256" key="6">
    <source>
        <dbReference type="ARBA" id="ARBA00023295"/>
    </source>
</evidence>
<dbReference type="SUPFAM" id="SSF55545">
    <property type="entry name" value="beta-N-acetylhexosaminidase-like domain"/>
    <property type="match status" value="1"/>
</dbReference>
<proteinExistence type="inferred from homology"/>
<keyword evidence="7" id="KW-0732">Signal</keyword>
<keyword evidence="4" id="KW-0378">Hydrolase</keyword>
<name>A0AAP0J563_9MAGN</name>
<dbReference type="SUPFAM" id="SSF51445">
    <property type="entry name" value="(Trans)glycosidases"/>
    <property type="match status" value="1"/>
</dbReference>
<dbReference type="Gene3D" id="3.30.379.10">
    <property type="entry name" value="Chitobiase/beta-hexosaminidase domain 2-like"/>
    <property type="match status" value="1"/>
</dbReference>
<evidence type="ECO:0000256" key="4">
    <source>
        <dbReference type="ARBA" id="ARBA00022801"/>
    </source>
</evidence>
<evidence type="ECO:0000313" key="11">
    <source>
        <dbReference type="Proteomes" id="UP001419268"/>
    </source>
</evidence>
<comment type="caution">
    <text evidence="10">The sequence shown here is derived from an EMBL/GenBank/DDBJ whole genome shotgun (WGS) entry which is preliminary data.</text>
</comment>
<dbReference type="Pfam" id="PF14845">
    <property type="entry name" value="Glycohydro_20b2"/>
    <property type="match status" value="1"/>
</dbReference>